<dbReference type="InterPro" id="IPR000639">
    <property type="entry name" value="Epox_hydrolase-like"/>
</dbReference>
<dbReference type="InterPro" id="IPR000073">
    <property type="entry name" value="AB_hydrolase_1"/>
</dbReference>
<accession>A0A7I9YGY3</accession>
<evidence type="ECO:0000313" key="5">
    <source>
        <dbReference type="Proteomes" id="UP000465305"/>
    </source>
</evidence>
<dbReference type="GO" id="GO:0016787">
    <property type="term" value="F:hydrolase activity"/>
    <property type="evidence" value="ECO:0007669"/>
    <property type="project" value="UniProtKB-KW"/>
</dbReference>
<organism evidence="4 5">
    <name type="scientific">Mycolicibacter algericus</name>
    <name type="common">Mycobacterium algericum</name>
    <dbReference type="NCBI Taxonomy" id="1288388"/>
    <lineage>
        <taxon>Bacteria</taxon>
        <taxon>Bacillati</taxon>
        <taxon>Actinomycetota</taxon>
        <taxon>Actinomycetes</taxon>
        <taxon>Mycobacteriales</taxon>
        <taxon>Mycobacteriaceae</taxon>
        <taxon>Mycolicibacter</taxon>
    </lineage>
</organism>
<dbReference type="Proteomes" id="UP000465305">
    <property type="component" value="Unassembled WGS sequence"/>
</dbReference>
<dbReference type="PANTHER" id="PTHR43329">
    <property type="entry name" value="EPOXIDE HYDROLASE"/>
    <property type="match status" value="1"/>
</dbReference>
<gene>
    <name evidence="3" type="ORF">MALGJ_22850</name>
    <name evidence="4" type="ORF">MALGJ_46040</name>
</gene>
<sequence length="319" mass="35858">MTNNADHRTAETLEKVRHRNLRLSDISMHIAEVGEGPTVIFLHGFPELWYSWRHQLAALDAAGYHAVAPDQRGYGTSSVPGEVTDYDIAHLTRDVIELIDDLGTRRVTLVGHDFGALVGWATALEYPDRIAGIAGLSVPYVPRTPVRPTEYFCDLMGEDFYMLWLQQPGVADSAFAADIERALAGQWVSDRHRWQSGPPPARFPWRDAEDQQIYIDALQRNGFTGPLNWYRNFDRNWEILAPLEGATIDCPAMFVAGGDDPVLQFMPPSMMDGYVTNLRVSAILPGFGHWIQEEAPSLVNQYLLDFLQHVHAENTTNRG</sequence>
<evidence type="ECO:0000313" key="4">
    <source>
        <dbReference type="EMBL" id="GFG87928.1"/>
    </source>
</evidence>
<protein>
    <submittedName>
        <fullName evidence="4">Putative epoxide hydrolase EphA</fullName>
    </submittedName>
</protein>
<dbReference type="RefSeq" id="WP_083040495.1">
    <property type="nucleotide sequence ID" value="NZ_BLKY01000001.1"/>
</dbReference>
<reference evidence="4" key="2">
    <citation type="submission" date="2020-02" db="EMBL/GenBank/DDBJ databases">
        <authorList>
            <person name="Matsumoto Y."/>
            <person name="Motooka D."/>
            <person name="Nakamura S."/>
        </authorList>
    </citation>
    <scope>NUCLEOTIDE SEQUENCE</scope>
    <source>
        <strain evidence="4">JCM 30723</strain>
    </source>
</reference>
<dbReference type="Pfam" id="PF00561">
    <property type="entry name" value="Abhydrolase_1"/>
    <property type="match status" value="1"/>
</dbReference>
<dbReference type="Gene3D" id="3.40.50.1820">
    <property type="entry name" value="alpha/beta hydrolase"/>
    <property type="match status" value="1"/>
</dbReference>
<proteinExistence type="predicted"/>
<dbReference type="PRINTS" id="PR00111">
    <property type="entry name" value="ABHYDROLASE"/>
</dbReference>
<keyword evidence="1 4" id="KW-0378">Hydrolase</keyword>
<dbReference type="InterPro" id="IPR029058">
    <property type="entry name" value="AB_hydrolase_fold"/>
</dbReference>
<feature type="domain" description="AB hydrolase-1" evidence="2">
    <location>
        <begin position="37"/>
        <end position="296"/>
    </location>
</feature>
<dbReference type="EMBL" id="BLKY01000002">
    <property type="protein sequence ID" value="GFG87928.1"/>
    <property type="molecule type" value="Genomic_DNA"/>
</dbReference>
<dbReference type="AlphaFoldDB" id="A0A7I9YGY3"/>
<comment type="caution">
    <text evidence="4">The sequence shown here is derived from an EMBL/GenBank/DDBJ whole genome shotgun (WGS) entry which is preliminary data.</text>
</comment>
<dbReference type="SUPFAM" id="SSF53474">
    <property type="entry name" value="alpha/beta-Hydrolases"/>
    <property type="match status" value="1"/>
</dbReference>
<reference evidence="4 5" key="1">
    <citation type="journal article" date="2019" name="Emerg. Microbes Infect.">
        <title>Comprehensive subspecies identification of 175 nontuberculous mycobacteria species based on 7547 genomic profiles.</title>
        <authorList>
            <person name="Matsumoto Y."/>
            <person name="Kinjo T."/>
            <person name="Motooka D."/>
            <person name="Nabeya D."/>
            <person name="Jung N."/>
            <person name="Uechi K."/>
            <person name="Horii T."/>
            <person name="Iida T."/>
            <person name="Fujita J."/>
            <person name="Nakamura S."/>
        </authorList>
    </citation>
    <scope>NUCLEOTIDE SEQUENCE [LARGE SCALE GENOMIC DNA]</scope>
    <source>
        <strain evidence="4 5">JCM 30723</strain>
    </source>
</reference>
<evidence type="ECO:0000256" key="1">
    <source>
        <dbReference type="ARBA" id="ARBA00022801"/>
    </source>
</evidence>
<dbReference type="PRINTS" id="PR00412">
    <property type="entry name" value="EPOXHYDRLASE"/>
</dbReference>
<evidence type="ECO:0000259" key="2">
    <source>
        <dbReference type="Pfam" id="PF00561"/>
    </source>
</evidence>
<dbReference type="EMBL" id="BLKY01000001">
    <property type="protein sequence ID" value="GFG85609.1"/>
    <property type="molecule type" value="Genomic_DNA"/>
</dbReference>
<name>A0A7I9YGY3_MYCAL</name>
<evidence type="ECO:0000313" key="3">
    <source>
        <dbReference type="EMBL" id="GFG85609.1"/>
    </source>
</evidence>